<reference evidence="1 2" key="1">
    <citation type="journal article" date="2019" name="Sci. Rep.">
        <title>Orb-weaving spider Araneus ventricosus genome elucidates the spidroin gene catalogue.</title>
        <authorList>
            <person name="Kono N."/>
            <person name="Nakamura H."/>
            <person name="Ohtoshi R."/>
            <person name="Moran D.A.P."/>
            <person name="Shinohara A."/>
            <person name="Yoshida Y."/>
            <person name="Fujiwara M."/>
            <person name="Mori M."/>
            <person name="Tomita M."/>
            <person name="Arakawa K."/>
        </authorList>
    </citation>
    <scope>NUCLEOTIDE SEQUENCE [LARGE SCALE GENOMIC DNA]</scope>
</reference>
<evidence type="ECO:0000313" key="1">
    <source>
        <dbReference type="EMBL" id="GBM08039.1"/>
    </source>
</evidence>
<accession>A0A4Y2CV97</accession>
<name>A0A4Y2CV97_ARAVE</name>
<keyword evidence="2" id="KW-1185">Reference proteome</keyword>
<dbReference type="AlphaFoldDB" id="A0A4Y2CV97"/>
<comment type="caution">
    <text evidence="1">The sequence shown here is derived from an EMBL/GenBank/DDBJ whole genome shotgun (WGS) entry which is preliminary data.</text>
</comment>
<sequence>MGVDHRQSDMEHFWDVIERAMNPFLVDVACHTFDLFVPLRSASHVIRSAFLCPSGRRRTSCDEEKNCTVESEFVATYASRYTPQLFFVFLSIAKRW</sequence>
<proteinExistence type="predicted"/>
<evidence type="ECO:0000313" key="2">
    <source>
        <dbReference type="Proteomes" id="UP000499080"/>
    </source>
</evidence>
<protein>
    <submittedName>
        <fullName evidence="1">Uncharacterized protein</fullName>
    </submittedName>
</protein>
<organism evidence="1 2">
    <name type="scientific">Araneus ventricosus</name>
    <name type="common">Orbweaver spider</name>
    <name type="synonym">Epeira ventricosa</name>
    <dbReference type="NCBI Taxonomy" id="182803"/>
    <lineage>
        <taxon>Eukaryota</taxon>
        <taxon>Metazoa</taxon>
        <taxon>Ecdysozoa</taxon>
        <taxon>Arthropoda</taxon>
        <taxon>Chelicerata</taxon>
        <taxon>Arachnida</taxon>
        <taxon>Araneae</taxon>
        <taxon>Araneomorphae</taxon>
        <taxon>Entelegynae</taxon>
        <taxon>Araneoidea</taxon>
        <taxon>Araneidae</taxon>
        <taxon>Araneus</taxon>
    </lineage>
</organism>
<dbReference type="EMBL" id="BGPR01240551">
    <property type="protein sequence ID" value="GBM08039.1"/>
    <property type="molecule type" value="Genomic_DNA"/>
</dbReference>
<dbReference type="Proteomes" id="UP000499080">
    <property type="component" value="Unassembled WGS sequence"/>
</dbReference>
<gene>
    <name evidence="1" type="ORF">AVEN_60699_1</name>
</gene>